<dbReference type="InterPro" id="IPR036390">
    <property type="entry name" value="WH_DNA-bd_sf"/>
</dbReference>
<dbReference type="InterPro" id="IPR000600">
    <property type="entry name" value="ROK"/>
</dbReference>
<dbReference type="SUPFAM" id="SSF53067">
    <property type="entry name" value="Actin-like ATPase domain"/>
    <property type="match status" value="1"/>
</dbReference>
<name>A0A562IPX4_9ACTN</name>
<dbReference type="GO" id="GO:0016301">
    <property type="term" value="F:kinase activity"/>
    <property type="evidence" value="ECO:0007669"/>
    <property type="project" value="UniProtKB-KW"/>
</dbReference>
<keyword evidence="2" id="KW-0808">Transferase</keyword>
<keyword evidence="3" id="KW-1185">Reference proteome</keyword>
<organism evidence="2 3">
    <name type="scientific">Modestobacter roseus</name>
    <dbReference type="NCBI Taxonomy" id="1181884"/>
    <lineage>
        <taxon>Bacteria</taxon>
        <taxon>Bacillati</taxon>
        <taxon>Actinomycetota</taxon>
        <taxon>Actinomycetes</taxon>
        <taxon>Geodermatophilales</taxon>
        <taxon>Geodermatophilaceae</taxon>
        <taxon>Modestobacter</taxon>
    </lineage>
</organism>
<accession>A0A562IPX4</accession>
<dbReference type="Gene3D" id="1.10.10.10">
    <property type="entry name" value="Winged helix-like DNA-binding domain superfamily/Winged helix DNA-binding domain"/>
    <property type="match status" value="1"/>
</dbReference>
<dbReference type="Proteomes" id="UP000321490">
    <property type="component" value="Unassembled WGS sequence"/>
</dbReference>
<dbReference type="Pfam" id="PF00480">
    <property type="entry name" value="ROK"/>
    <property type="match status" value="1"/>
</dbReference>
<dbReference type="InterPro" id="IPR049874">
    <property type="entry name" value="ROK_cs"/>
</dbReference>
<proteinExistence type="inferred from homology"/>
<evidence type="ECO:0000313" key="2">
    <source>
        <dbReference type="EMBL" id="TWH73041.1"/>
    </source>
</evidence>
<dbReference type="AlphaFoldDB" id="A0A562IPX4"/>
<dbReference type="PANTHER" id="PTHR18964:SF173">
    <property type="entry name" value="GLUCOKINASE"/>
    <property type="match status" value="1"/>
</dbReference>
<comment type="caution">
    <text evidence="2">The sequence shown here is derived from an EMBL/GenBank/DDBJ whole genome shotgun (WGS) entry which is preliminary data.</text>
</comment>
<comment type="similarity">
    <text evidence="1">Belongs to the ROK (NagC/XylR) family.</text>
</comment>
<evidence type="ECO:0000256" key="1">
    <source>
        <dbReference type="ARBA" id="ARBA00006479"/>
    </source>
</evidence>
<sequence length="406" mass="41138">MSSASRISGDGAVVAALAPPTPTSVGVGVAGMLALLRDGNPRTRPELVEATGLARSTVAQRVDALLASGLVQAVGEASSTGGRPPTRFAFDPRARLVLAADLDVTSARLALTDMAGVVLAIVEDDCDIAAGPEVVLEWVCTQGLALLSSVGQPREVLLGVGIGLPGPVEHATGRPVSPPIMPGWDGFDVVARLEAALGCPAVVDNDVNVMALGERSAVWPATDDLVFVKVSTGIGSGIISDGALRRGARGAAGDLGHVQVARAEGVVCRCGNTGCLEAVAGGGAMVHRLRADGVQVSTSADVARLGRAGVPEVVTVLRDSGRLIGQIMADVVSLLNPSVIVIGGALANDGLLAGVREVIYRRTLPLAALDLRVELSQTGDRAGVLGAAAMVVEHVLAPPQLDRVLA</sequence>
<dbReference type="InterPro" id="IPR043129">
    <property type="entry name" value="ATPase_NBD"/>
</dbReference>
<dbReference type="Gene3D" id="3.30.420.40">
    <property type="match status" value="2"/>
</dbReference>
<reference evidence="2 3" key="1">
    <citation type="submission" date="2019-07" db="EMBL/GenBank/DDBJ databases">
        <title>R&amp;d 2014.</title>
        <authorList>
            <person name="Klenk H.-P."/>
        </authorList>
    </citation>
    <scope>NUCLEOTIDE SEQUENCE [LARGE SCALE GENOMIC DNA]</scope>
    <source>
        <strain evidence="2 3">DSM 45764</strain>
    </source>
</reference>
<dbReference type="PROSITE" id="PS01125">
    <property type="entry name" value="ROK"/>
    <property type="match status" value="1"/>
</dbReference>
<protein>
    <submittedName>
        <fullName evidence="2">Putative NBD/HSP70 family sugar kinase</fullName>
    </submittedName>
</protein>
<dbReference type="PANTHER" id="PTHR18964">
    <property type="entry name" value="ROK (REPRESSOR, ORF, KINASE) FAMILY"/>
    <property type="match status" value="1"/>
</dbReference>
<dbReference type="InterPro" id="IPR036388">
    <property type="entry name" value="WH-like_DNA-bd_sf"/>
</dbReference>
<evidence type="ECO:0000313" key="3">
    <source>
        <dbReference type="Proteomes" id="UP000321490"/>
    </source>
</evidence>
<gene>
    <name evidence="2" type="ORF">JD78_01564</name>
</gene>
<dbReference type="EMBL" id="VLKF01000001">
    <property type="protein sequence ID" value="TWH73041.1"/>
    <property type="molecule type" value="Genomic_DNA"/>
</dbReference>
<keyword evidence="2" id="KW-0418">Kinase</keyword>
<dbReference type="SUPFAM" id="SSF46785">
    <property type="entry name" value="Winged helix' DNA-binding domain"/>
    <property type="match status" value="1"/>
</dbReference>